<organism evidence="2 3">
    <name type="scientific">Bremerella alba</name>
    <dbReference type="NCBI Taxonomy" id="980252"/>
    <lineage>
        <taxon>Bacteria</taxon>
        <taxon>Pseudomonadati</taxon>
        <taxon>Planctomycetota</taxon>
        <taxon>Planctomycetia</taxon>
        <taxon>Pirellulales</taxon>
        <taxon>Pirellulaceae</taxon>
        <taxon>Bremerella</taxon>
    </lineage>
</organism>
<proteinExistence type="predicted"/>
<dbReference type="EMBL" id="JABRWO010000003">
    <property type="protein sequence ID" value="MBA2114169.1"/>
    <property type="molecule type" value="Genomic_DNA"/>
</dbReference>
<comment type="caution">
    <text evidence="2">The sequence shown here is derived from an EMBL/GenBank/DDBJ whole genome shotgun (WGS) entry which is preliminary data.</text>
</comment>
<feature type="region of interest" description="Disordered" evidence="1">
    <location>
        <begin position="1"/>
        <end position="34"/>
    </location>
</feature>
<evidence type="ECO:0000256" key="1">
    <source>
        <dbReference type="SAM" id="MobiDB-lite"/>
    </source>
</evidence>
<dbReference type="Proteomes" id="UP000551616">
    <property type="component" value="Unassembled WGS sequence"/>
</dbReference>
<name>A0A7V8V3B4_9BACT</name>
<accession>A0A7V8V3B4</accession>
<protein>
    <submittedName>
        <fullName evidence="2">Uncharacterized protein</fullName>
    </submittedName>
</protein>
<sequence>MPEPLAGLGRQRIEQGGGVGESEKEGLLVGGDGQ</sequence>
<evidence type="ECO:0000313" key="2">
    <source>
        <dbReference type="EMBL" id="MBA2114169.1"/>
    </source>
</evidence>
<evidence type="ECO:0000313" key="3">
    <source>
        <dbReference type="Proteomes" id="UP000551616"/>
    </source>
</evidence>
<gene>
    <name evidence="2" type="ORF">HOV93_13250</name>
</gene>
<dbReference type="AlphaFoldDB" id="A0A7V8V3B4"/>
<reference evidence="2 3" key="1">
    <citation type="submission" date="2020-05" db="EMBL/GenBank/DDBJ databases">
        <title>Bremerella alba sp. nov., a novel planctomycete isolated from the surface of the macroalga Fucus spiralis.</title>
        <authorList>
            <person name="Godinho O."/>
            <person name="Botelho R."/>
            <person name="Albuquerque L."/>
            <person name="Wiegand S."/>
            <person name="Da Costa M.S."/>
            <person name="Lobo-Da-Cunha A."/>
            <person name="Jogler C."/>
            <person name="Lage O.M."/>
        </authorList>
    </citation>
    <scope>NUCLEOTIDE SEQUENCE [LARGE SCALE GENOMIC DNA]</scope>
    <source>
        <strain evidence="2 3">FF15</strain>
    </source>
</reference>
<keyword evidence="3" id="KW-1185">Reference proteome</keyword>